<feature type="domain" description="Heterokaryon incompatibility" evidence="1">
    <location>
        <begin position="196"/>
        <end position="363"/>
    </location>
</feature>
<dbReference type="Pfam" id="PF06985">
    <property type="entry name" value="HET"/>
    <property type="match status" value="1"/>
</dbReference>
<name>A0A428PCJ1_9HYPO</name>
<gene>
    <name evidence="2" type="ORF">CEP51_015303</name>
</gene>
<proteinExistence type="predicted"/>
<comment type="caution">
    <text evidence="2">The sequence shown here is derived from an EMBL/GenBank/DDBJ whole genome shotgun (WGS) entry which is preliminary data.</text>
</comment>
<evidence type="ECO:0000313" key="3">
    <source>
        <dbReference type="Proteomes" id="UP000287972"/>
    </source>
</evidence>
<evidence type="ECO:0000259" key="1">
    <source>
        <dbReference type="Pfam" id="PF06985"/>
    </source>
</evidence>
<dbReference type="AlphaFoldDB" id="A0A428PCJ1"/>
<keyword evidence="3" id="KW-1185">Reference proteome</keyword>
<reference evidence="2 3" key="1">
    <citation type="submission" date="2017-06" db="EMBL/GenBank/DDBJ databases">
        <title>Comparative genomic analysis of Ambrosia Fusariam Clade fungi.</title>
        <authorList>
            <person name="Stajich J.E."/>
            <person name="Carrillo J."/>
            <person name="Kijimoto T."/>
            <person name="Eskalen A."/>
            <person name="O'Donnell K."/>
            <person name="Kasson M."/>
        </authorList>
    </citation>
    <scope>NUCLEOTIDE SEQUENCE [LARGE SCALE GENOMIC DNA]</scope>
    <source>
        <strain evidence="2 3">NRRL62606</strain>
    </source>
</reference>
<accession>A0A428PCJ1</accession>
<dbReference type="PANTHER" id="PTHR33112:SF8">
    <property type="entry name" value="HETEROKARYON INCOMPATIBILITY DOMAIN-CONTAINING PROTEIN"/>
    <property type="match status" value="1"/>
</dbReference>
<dbReference type="Proteomes" id="UP000287972">
    <property type="component" value="Unassembled WGS sequence"/>
</dbReference>
<evidence type="ECO:0000313" key="2">
    <source>
        <dbReference type="EMBL" id="RSL50742.1"/>
    </source>
</evidence>
<sequence length="672" mass="77051">MLCAMCMSIFFKGTLKGPHHQDRQSLTAAAKNGCKMCLHINSIPEDEDLDPPLEYAISWNRSNERHYVIEIRTKSPPKHMPIWNRWTFYVNTSGDAKAPPGYDEFLDLVTADLASDPCRVRSEFPPLRDIPDNTGHEDVAKLAKQWLENCKTDHECELLCGQQDKSWHPKRLIDIGTPHKPPRLVTREDDQLEGSYVALSHCWGQNPNFLMLKTDKEGEFRKEIPMDQLPASFRDAVITCRRLDIRYIWIDSLCIIQDSHSDWLFHSEEMSKVYLNCELNIAIEASANAHEGAFRERDPTFLQDCYLWTPFFTPQPHDTQYFPSTDEFKSSDGVNLCEVYTMADCACARFEAPLRNRAWIFQERLLSPRTLSFSSDRISWECGFKRSISEYLPFAHSNAQGRGFDAAYVARYNIRENGSLLHFYAELVDEYTSRELTFPVTDKLVAFAAVATRCASWFKGDYCAGIFRDTMPWGLLWQIYSPGGGARSQTWRAPSWSWASMDCSVRLDLFPKKQKTDLARMVDVSVELVDPNNQFGQVKSASLTLTGPLVSIEALVFSDCQTVQKDPPRTMGREPGISVLGHHFELTPDENFTWDDDPGAWLIAHRDMFFLAIGESRYIRSEDEAPKTYGIILKRLEDGKYTREGQWDGRFGFVDNHAQTACEFRTETITIL</sequence>
<dbReference type="EMBL" id="NKCL01000805">
    <property type="protein sequence ID" value="RSL50742.1"/>
    <property type="molecule type" value="Genomic_DNA"/>
</dbReference>
<organism evidence="2 3">
    <name type="scientific">Fusarium floridanum</name>
    <dbReference type="NCBI Taxonomy" id="1325733"/>
    <lineage>
        <taxon>Eukaryota</taxon>
        <taxon>Fungi</taxon>
        <taxon>Dikarya</taxon>
        <taxon>Ascomycota</taxon>
        <taxon>Pezizomycotina</taxon>
        <taxon>Sordariomycetes</taxon>
        <taxon>Hypocreomycetidae</taxon>
        <taxon>Hypocreales</taxon>
        <taxon>Nectriaceae</taxon>
        <taxon>Fusarium</taxon>
        <taxon>Fusarium solani species complex</taxon>
    </lineage>
</organism>
<dbReference type="PANTHER" id="PTHR33112">
    <property type="entry name" value="DOMAIN PROTEIN, PUTATIVE-RELATED"/>
    <property type="match status" value="1"/>
</dbReference>
<protein>
    <recommendedName>
        <fullName evidence="1">Heterokaryon incompatibility domain-containing protein</fullName>
    </recommendedName>
</protein>
<dbReference type="InterPro" id="IPR010730">
    <property type="entry name" value="HET"/>
</dbReference>